<feature type="transmembrane region" description="Helical" evidence="8">
    <location>
        <begin position="268"/>
        <end position="291"/>
    </location>
</feature>
<dbReference type="Pfam" id="PF02133">
    <property type="entry name" value="Transp_cyt_pur"/>
    <property type="match status" value="1"/>
</dbReference>
<evidence type="ECO:0000256" key="5">
    <source>
        <dbReference type="ARBA" id="ARBA00022989"/>
    </source>
</evidence>
<feature type="transmembrane region" description="Helical" evidence="8">
    <location>
        <begin position="137"/>
        <end position="158"/>
    </location>
</feature>
<feature type="transmembrane region" description="Helical" evidence="8">
    <location>
        <begin position="443"/>
        <end position="460"/>
    </location>
</feature>
<protein>
    <recommendedName>
        <fullName evidence="11">Allantoin permease</fullName>
    </recommendedName>
</protein>
<feature type="transmembrane region" description="Helical" evidence="8">
    <location>
        <begin position="71"/>
        <end position="95"/>
    </location>
</feature>
<name>A0ABX0JUD1_9PROT</name>
<gene>
    <name evidence="9" type="ORF">GOB93_13155</name>
</gene>
<dbReference type="InterPro" id="IPR045225">
    <property type="entry name" value="Uracil/uridine/allantoin_perm"/>
</dbReference>
<dbReference type="InterPro" id="IPR001248">
    <property type="entry name" value="Pur-cyt_permease"/>
</dbReference>
<evidence type="ECO:0000313" key="9">
    <source>
        <dbReference type="EMBL" id="NHN85580.1"/>
    </source>
</evidence>
<comment type="similarity">
    <text evidence="2 7">Belongs to the purine-cytosine permease (2.A.39) family.</text>
</comment>
<evidence type="ECO:0000256" key="1">
    <source>
        <dbReference type="ARBA" id="ARBA00004141"/>
    </source>
</evidence>
<evidence type="ECO:0000256" key="7">
    <source>
        <dbReference type="PIRNR" id="PIRNR002744"/>
    </source>
</evidence>
<evidence type="ECO:0000256" key="2">
    <source>
        <dbReference type="ARBA" id="ARBA00008974"/>
    </source>
</evidence>
<feature type="transmembrane region" description="Helical" evidence="8">
    <location>
        <begin position="311"/>
        <end position="334"/>
    </location>
</feature>
<keyword evidence="5 8" id="KW-1133">Transmembrane helix</keyword>
<evidence type="ECO:0008006" key="11">
    <source>
        <dbReference type="Google" id="ProtNLM"/>
    </source>
</evidence>
<dbReference type="InterPro" id="IPR026030">
    <property type="entry name" value="Pur-cyt_permease_Fcy2/21/22"/>
</dbReference>
<reference evidence="9 10" key="1">
    <citation type="journal article" date="2020" name="Int. J. Syst. Evol. Microbiol.">
        <title>Novel acetic acid bacteria from cider fermentations: Acetobacter conturbans sp. nov. and Acetobacter fallax sp. nov.</title>
        <authorList>
            <person name="Sombolestani A.S."/>
            <person name="Cleenwerck I."/>
            <person name="Cnockaert M."/>
            <person name="Borremans W."/>
            <person name="Wieme A.D."/>
            <person name="De Vuyst L."/>
            <person name="Vandamme P."/>
        </authorList>
    </citation>
    <scope>NUCLEOTIDE SEQUENCE [LARGE SCALE GENOMIC DNA]</scope>
    <source>
        <strain evidence="9 10">LMG 30640</strain>
    </source>
</reference>
<dbReference type="Proteomes" id="UP000635278">
    <property type="component" value="Unassembled WGS sequence"/>
</dbReference>
<dbReference type="PANTHER" id="PTHR30618">
    <property type="entry name" value="NCS1 FAMILY PURINE/PYRIMIDINE TRANSPORTER"/>
    <property type="match status" value="1"/>
</dbReference>
<proteinExistence type="inferred from homology"/>
<evidence type="ECO:0000256" key="3">
    <source>
        <dbReference type="ARBA" id="ARBA00022448"/>
    </source>
</evidence>
<feature type="transmembrane region" description="Helical" evidence="8">
    <location>
        <begin position="230"/>
        <end position="248"/>
    </location>
</feature>
<dbReference type="Gene3D" id="1.10.4160.10">
    <property type="entry name" value="Hydantoin permease"/>
    <property type="match status" value="1"/>
</dbReference>
<feature type="transmembrane region" description="Helical" evidence="8">
    <location>
        <begin position="164"/>
        <end position="186"/>
    </location>
</feature>
<organism evidence="9 10">
    <name type="scientific">Acetobacter musti</name>
    <dbReference type="NCBI Taxonomy" id="864732"/>
    <lineage>
        <taxon>Bacteria</taxon>
        <taxon>Pseudomonadati</taxon>
        <taxon>Pseudomonadota</taxon>
        <taxon>Alphaproteobacteria</taxon>
        <taxon>Acetobacterales</taxon>
        <taxon>Acetobacteraceae</taxon>
        <taxon>Acetobacter</taxon>
    </lineage>
</organism>
<accession>A0ABX0JUD1</accession>
<evidence type="ECO:0000313" key="10">
    <source>
        <dbReference type="Proteomes" id="UP000635278"/>
    </source>
</evidence>
<keyword evidence="10" id="KW-1185">Reference proteome</keyword>
<evidence type="ECO:0000256" key="8">
    <source>
        <dbReference type="SAM" id="Phobius"/>
    </source>
</evidence>
<evidence type="ECO:0000256" key="4">
    <source>
        <dbReference type="ARBA" id="ARBA00022692"/>
    </source>
</evidence>
<comment type="caution">
    <text evidence="9">The sequence shown here is derived from an EMBL/GenBank/DDBJ whole genome shotgun (WGS) entry which is preliminary data.</text>
</comment>
<feature type="transmembrane region" description="Helical" evidence="8">
    <location>
        <begin position="419"/>
        <end position="437"/>
    </location>
</feature>
<keyword evidence="4 8" id="KW-0812">Transmembrane</keyword>
<dbReference type="EMBL" id="WOTB01000018">
    <property type="protein sequence ID" value="NHN85580.1"/>
    <property type="molecule type" value="Genomic_DNA"/>
</dbReference>
<keyword evidence="6 7" id="KW-0472">Membrane</keyword>
<feature type="transmembrane region" description="Helical" evidence="8">
    <location>
        <begin position="193"/>
        <end position="210"/>
    </location>
</feature>
<keyword evidence="3 7" id="KW-0813">Transport</keyword>
<evidence type="ECO:0000256" key="6">
    <source>
        <dbReference type="ARBA" id="ARBA00023136"/>
    </source>
</evidence>
<feature type="transmembrane region" description="Helical" evidence="8">
    <location>
        <begin position="379"/>
        <end position="398"/>
    </location>
</feature>
<comment type="subcellular location">
    <subcellularLocation>
        <location evidence="1">Membrane</location>
        <topology evidence="1">Multi-pass membrane protein</topology>
    </subcellularLocation>
</comment>
<sequence length="474" mass="51769">MENDALVTADNSFHDDARASHAHGYHLPSAHIEHAGIEPIPADQKNVGFIDQFCVFVNFLLNPSVMLHGGAAVAMGLSFQAACLAVGLGTLSALIPYTMITRIGVDYGIPGQVAARMSYGIRGAQLIPSAARAVCSVYFFALNTIIGTIAVHALLFQVTGLDLSLPLIGILFGFLQIIFAVLGYDWLKKMSRLVLPVKLFIITYFMVLLTHHADPSFRPLAVWHYQGTHAWSWVIIAIWFNTGCSSWLSMITDAADFCRYSRNRRTTYWGVGLASVCGTGIATLFGAYAAASVGGTNGNVFTILSTYYPDHLSLLLIFILLLFDNISINSLNIYTGGLSLENIFPAVKRTTATAVISLLGIALSASQDVVNNLVGYVDAIGSMFAPITGIIIADVIWLRHGRLNVNDLFDRNGPYWFSHGFNMCALVSTAVGVLLYYMIPAYFLRPLLVFFISGAFYIVMEKILTVRSHLAKQE</sequence>
<dbReference type="PANTHER" id="PTHR30618:SF0">
    <property type="entry name" value="PURINE-URACIL PERMEASE NCS1"/>
    <property type="match status" value="1"/>
</dbReference>
<dbReference type="RefSeq" id="WP_173583974.1">
    <property type="nucleotide sequence ID" value="NZ_WOTB01000018.1"/>
</dbReference>
<dbReference type="PIRSF" id="PIRSF002744">
    <property type="entry name" value="Pur-cyt_permease"/>
    <property type="match status" value="1"/>
</dbReference>